<name>A0A514CSZ9_9CAUD</name>
<dbReference type="KEGG" id="vg:56136083"/>
<organism evidence="1 2">
    <name type="scientific">Achromobacter phage Motura</name>
    <dbReference type="NCBI Taxonomy" id="2591403"/>
    <lineage>
        <taxon>Viruses</taxon>
        <taxon>Duplodnaviria</taxon>
        <taxon>Heunggongvirae</taxon>
        <taxon>Uroviricota</taxon>
        <taxon>Caudoviricetes</taxon>
        <taxon>Moturavirus</taxon>
        <taxon>Moturavirus motura</taxon>
    </lineage>
</organism>
<sequence>MACYDQIIENFLEHNPEPSDEQVHAFAHALGVDKEELESDFYRMLSERLGYDVQASPPSLYQGTTYQPQNYKTEPFRVNSSARLHALTLDQRINDGDYDPETTPAVKNTINDGETSPSKNYEMQNVLYDDGGETEDDLGDVLYNDGEPNVFLD</sequence>
<keyword evidence="2" id="KW-1185">Reference proteome</keyword>
<dbReference type="RefSeq" id="YP_009903807.1">
    <property type="nucleotide sequence ID" value="NC_049849.1"/>
</dbReference>
<proteinExistence type="predicted"/>
<evidence type="ECO:0000313" key="1">
    <source>
        <dbReference type="EMBL" id="QDH83608.1"/>
    </source>
</evidence>
<dbReference type="Proteomes" id="UP000320799">
    <property type="component" value="Segment"/>
</dbReference>
<evidence type="ECO:0000313" key="2">
    <source>
        <dbReference type="Proteomes" id="UP000320799"/>
    </source>
</evidence>
<reference evidence="1 2" key="1">
    <citation type="submission" date="2019-06" db="EMBL/GenBank/DDBJ databases">
        <authorList>
            <person name="Kincaid V.D."/>
            <person name="Fuller A."/>
            <person name="Hodges K."/>
            <person name="Bansal M."/>
            <person name="Essig J."/>
            <person name="Johnson A."/>
        </authorList>
    </citation>
    <scope>NUCLEOTIDE SEQUENCE [LARGE SCALE GENOMIC DNA]</scope>
</reference>
<accession>A0A514CSZ9</accession>
<dbReference type="EMBL" id="MN094788">
    <property type="protein sequence ID" value="QDH83608.1"/>
    <property type="molecule type" value="Genomic_DNA"/>
</dbReference>
<protein>
    <submittedName>
        <fullName evidence="1">Uncharacterized protein</fullName>
    </submittedName>
</protein>
<dbReference type="GeneID" id="56136083"/>